<dbReference type="GO" id="GO:0005524">
    <property type="term" value="F:ATP binding"/>
    <property type="evidence" value="ECO:0007669"/>
    <property type="project" value="UniProtKB-KW"/>
</dbReference>
<dbReference type="AlphaFoldDB" id="A0AAD0KAA2"/>
<dbReference type="InterPro" id="IPR010488">
    <property type="entry name" value="Zeta_toxin_domain"/>
</dbReference>
<evidence type="ECO:0000256" key="3">
    <source>
        <dbReference type="ARBA" id="ARBA00022741"/>
    </source>
</evidence>
<sequence length="191" mass="21107">MTPRLDLVVGCNGAGKSTLVEHHLQPLVRTPFVNADLIARQQWPDAAEAHSYDAARLAAATRDHLIEAGASFIAETVFSHPSKLELIDRAHTAGYRVALHVVMIPEDLAVHRVRLRVDSGGHAVPEVKIRERFRRLWPLVRTAILRSDQATVYANERATTRIVARYVDGMVAGVPDWPDWTPGALTGSEAR</sequence>
<dbReference type="KEGG" id="gta:BCM27_21845"/>
<dbReference type="SUPFAM" id="SSF52540">
    <property type="entry name" value="P-loop containing nucleoside triphosphate hydrolases"/>
    <property type="match status" value="1"/>
</dbReference>
<dbReference type="RefSeq" id="WP_004022298.1">
    <property type="nucleotide sequence ID" value="NZ_CABEIC010000002.1"/>
</dbReference>
<dbReference type="Pfam" id="PF06414">
    <property type="entry name" value="Zeta_toxin"/>
    <property type="match status" value="1"/>
</dbReference>
<accession>A0AAD0KAA2</accession>
<evidence type="ECO:0000256" key="2">
    <source>
        <dbReference type="ARBA" id="ARBA00011963"/>
    </source>
</evidence>
<keyword evidence="3" id="KW-0547">Nucleotide-binding</keyword>
<dbReference type="EMBL" id="CP029604">
    <property type="protein sequence ID" value="AWO85850.1"/>
    <property type="molecule type" value="Genomic_DNA"/>
</dbReference>
<gene>
    <name evidence="8" type="ORF">DLJ61_22070</name>
</gene>
<dbReference type="PANTHER" id="PTHR39206:SF1">
    <property type="entry name" value="SLL8004 PROTEIN"/>
    <property type="match status" value="1"/>
</dbReference>
<protein>
    <recommendedName>
        <fullName evidence="5">UDP-N-acetylglucosamine kinase</fullName>
        <ecNumber evidence="2">2.7.1.176</ecNumber>
    </recommendedName>
    <alternativeName>
        <fullName evidence="5">UDP-N-acetylglucosamine kinase</fullName>
    </alternativeName>
</protein>
<dbReference type="GeneID" id="32690504"/>
<dbReference type="PANTHER" id="PTHR39206">
    <property type="entry name" value="SLL8004 PROTEIN"/>
    <property type="match status" value="1"/>
</dbReference>
<evidence type="ECO:0000313" key="9">
    <source>
        <dbReference type="Proteomes" id="UP000247118"/>
    </source>
</evidence>
<evidence type="ECO:0000256" key="6">
    <source>
        <dbReference type="ARBA" id="ARBA00048178"/>
    </source>
</evidence>
<evidence type="ECO:0000259" key="7">
    <source>
        <dbReference type="Pfam" id="PF06414"/>
    </source>
</evidence>
<comment type="catalytic activity">
    <reaction evidence="6">
        <text>UDP-N-acetyl-alpha-D-glucosamine + ATP = UDP-N-acetyl-alpha-D-glucosamine 3'-phosphate + ADP + H(+)</text>
        <dbReference type="Rhea" id="RHEA:32671"/>
        <dbReference type="ChEBI" id="CHEBI:15378"/>
        <dbReference type="ChEBI" id="CHEBI:30616"/>
        <dbReference type="ChEBI" id="CHEBI:57705"/>
        <dbReference type="ChEBI" id="CHEBI:64353"/>
        <dbReference type="ChEBI" id="CHEBI:456216"/>
        <dbReference type="EC" id="2.7.1.176"/>
    </reaction>
</comment>
<evidence type="ECO:0000313" key="8">
    <source>
        <dbReference type="EMBL" id="AWO85850.1"/>
    </source>
</evidence>
<comment type="similarity">
    <text evidence="1">Belongs to the zeta toxin family.</text>
</comment>
<organism evidence="8 9">
    <name type="scientific">Gordonia terrae</name>
    <dbReference type="NCBI Taxonomy" id="2055"/>
    <lineage>
        <taxon>Bacteria</taxon>
        <taxon>Bacillati</taxon>
        <taxon>Actinomycetota</taxon>
        <taxon>Actinomycetes</taxon>
        <taxon>Mycobacteriales</taxon>
        <taxon>Gordoniaceae</taxon>
        <taxon>Gordonia</taxon>
    </lineage>
</organism>
<dbReference type="Proteomes" id="UP000247118">
    <property type="component" value="Chromosome"/>
</dbReference>
<evidence type="ECO:0000256" key="4">
    <source>
        <dbReference type="ARBA" id="ARBA00022840"/>
    </source>
</evidence>
<reference evidence="8 9" key="1">
    <citation type="submission" date="2018-05" db="EMBL/GenBank/DDBJ databases">
        <title>Complete genome sequence of Gordonia terrae NRRL B-16283.</title>
        <authorList>
            <person name="Garlena R.A."/>
            <person name="Russell D.A."/>
            <person name="Hatfull G.F."/>
        </authorList>
    </citation>
    <scope>NUCLEOTIDE SEQUENCE [LARGE SCALE GENOMIC DNA]</scope>
    <source>
        <strain evidence="8 9">NRRL B-16283</strain>
    </source>
</reference>
<name>A0AAD0KAA2_9ACTN</name>
<dbReference type="Gene3D" id="3.40.50.300">
    <property type="entry name" value="P-loop containing nucleotide triphosphate hydrolases"/>
    <property type="match status" value="1"/>
</dbReference>
<evidence type="ECO:0000256" key="5">
    <source>
        <dbReference type="ARBA" id="ARBA00032897"/>
    </source>
</evidence>
<keyword evidence="4" id="KW-0067">ATP-binding</keyword>
<dbReference type="InterPro" id="IPR027417">
    <property type="entry name" value="P-loop_NTPase"/>
</dbReference>
<dbReference type="GO" id="GO:0016301">
    <property type="term" value="F:kinase activity"/>
    <property type="evidence" value="ECO:0007669"/>
    <property type="project" value="InterPro"/>
</dbReference>
<dbReference type="EC" id="2.7.1.176" evidence="2"/>
<proteinExistence type="inferred from homology"/>
<feature type="domain" description="Zeta toxin" evidence="7">
    <location>
        <begin position="2"/>
        <end position="142"/>
    </location>
</feature>
<evidence type="ECO:0000256" key="1">
    <source>
        <dbReference type="ARBA" id="ARBA00009104"/>
    </source>
</evidence>